<sequence length="77" mass="8400">MEIKILGIGCKNCVNLAKNTEEALKELGMEATITKVTDMKDIAKYGIMRTPGLVIDEKVVSYGKVASAEEIAELLKK</sequence>
<dbReference type="NCBIfam" id="TIGR00412">
    <property type="entry name" value="redox_disulf_2"/>
    <property type="match status" value="1"/>
</dbReference>
<dbReference type="InterPro" id="IPR036249">
    <property type="entry name" value="Thioredoxin-like_sf"/>
</dbReference>
<feature type="domain" description="Thioredoxin-like fold" evidence="1">
    <location>
        <begin position="1"/>
        <end position="76"/>
    </location>
</feature>
<dbReference type="SUPFAM" id="SSF52833">
    <property type="entry name" value="Thioredoxin-like"/>
    <property type="match status" value="1"/>
</dbReference>
<name>A0A645C9R2_9ZZZZ</name>
<protein>
    <recommendedName>
        <fullName evidence="1">Thioredoxin-like fold domain-containing protein</fullName>
    </recommendedName>
</protein>
<gene>
    <name evidence="2" type="ORF">SDC9_120464</name>
</gene>
<dbReference type="EMBL" id="VSSQ01025392">
    <property type="protein sequence ID" value="MPM73484.1"/>
    <property type="molecule type" value="Genomic_DNA"/>
</dbReference>
<proteinExistence type="predicted"/>
<evidence type="ECO:0000313" key="2">
    <source>
        <dbReference type="EMBL" id="MPM73484.1"/>
    </source>
</evidence>
<dbReference type="PIRSF" id="PIRSF037031">
    <property type="entry name" value="Redox_disulphide_2"/>
    <property type="match status" value="1"/>
</dbReference>
<dbReference type="InterPro" id="IPR012336">
    <property type="entry name" value="Thioredoxin-like_fold"/>
</dbReference>
<dbReference type="PANTHER" id="PTHR36450">
    <property type="entry name" value="THIOREDOXIN"/>
    <property type="match status" value="1"/>
</dbReference>
<dbReference type="Gene3D" id="3.40.30.10">
    <property type="entry name" value="Glutaredoxin"/>
    <property type="match status" value="1"/>
</dbReference>
<dbReference type="AlphaFoldDB" id="A0A645C9R2"/>
<comment type="caution">
    <text evidence="2">The sequence shown here is derived from an EMBL/GenBank/DDBJ whole genome shotgun (WGS) entry which is preliminary data.</text>
</comment>
<reference evidence="2" key="1">
    <citation type="submission" date="2019-08" db="EMBL/GenBank/DDBJ databases">
        <authorList>
            <person name="Kucharzyk K."/>
            <person name="Murdoch R.W."/>
            <person name="Higgins S."/>
            <person name="Loffler F."/>
        </authorList>
    </citation>
    <scope>NUCLEOTIDE SEQUENCE</scope>
</reference>
<organism evidence="2">
    <name type="scientific">bioreactor metagenome</name>
    <dbReference type="NCBI Taxonomy" id="1076179"/>
    <lineage>
        <taxon>unclassified sequences</taxon>
        <taxon>metagenomes</taxon>
        <taxon>ecological metagenomes</taxon>
    </lineage>
</organism>
<accession>A0A645C9R2</accession>
<dbReference type="Pfam" id="PF13192">
    <property type="entry name" value="Thioredoxin_3"/>
    <property type="match status" value="1"/>
</dbReference>
<dbReference type="PANTHER" id="PTHR36450:SF1">
    <property type="entry name" value="THIOREDOXIN"/>
    <property type="match status" value="1"/>
</dbReference>
<evidence type="ECO:0000259" key="1">
    <source>
        <dbReference type="Pfam" id="PF13192"/>
    </source>
</evidence>
<dbReference type="InterPro" id="IPR005243">
    <property type="entry name" value="THIRX-like_proc"/>
</dbReference>